<dbReference type="Pfam" id="PF13417">
    <property type="entry name" value="GST_N_3"/>
    <property type="match status" value="1"/>
</dbReference>
<dbReference type="GO" id="GO:0005737">
    <property type="term" value="C:cytoplasm"/>
    <property type="evidence" value="ECO:0007669"/>
    <property type="project" value="TreeGrafter"/>
</dbReference>
<dbReference type="VEuPathDB" id="FungiDB:AB675_10478"/>
<dbReference type="EMBL" id="LFJN01000035">
    <property type="protein sequence ID" value="KPI35881.1"/>
    <property type="molecule type" value="Genomic_DNA"/>
</dbReference>
<sequence>MAPAQPTLHEHPLSPYVQSVKIALREKDIAFTKTPAGSIAPIGTLNPRAEVPAFVHGDVTLFETPVILEYINDTWPSTNLHPSDPTRKALASLAAQVCLTQYEALMWAAGEIRIFKRAEGAVAEKLIANIQTIATELQEWLTVKLGEGSYFSGEQFGMADLCIAPILNSSVGSGLGPEKDTPLGKWLDRIKQRTSVRTTFDEAREGLKTMTKLGAKRPAGFKREYRDHRLDLMVRIGGVQVVVDGLRNDNIRFSWPDVSRSKL</sequence>
<dbReference type="InterPro" id="IPR036249">
    <property type="entry name" value="Thioredoxin-like_sf"/>
</dbReference>
<dbReference type="InterPro" id="IPR050983">
    <property type="entry name" value="GST_Omega/HSP26"/>
</dbReference>
<feature type="domain" description="GST N-terminal" evidence="1">
    <location>
        <begin position="4"/>
        <end position="79"/>
    </location>
</feature>
<comment type="caution">
    <text evidence="3">The sequence shown here is derived from an EMBL/GenBank/DDBJ whole genome shotgun (WGS) entry which is preliminary data.</text>
</comment>
<dbReference type="PROSITE" id="PS50405">
    <property type="entry name" value="GST_CTER"/>
    <property type="match status" value="1"/>
</dbReference>
<dbReference type="InterPro" id="IPR040079">
    <property type="entry name" value="Glutathione_S-Trfase"/>
</dbReference>
<dbReference type="AlphaFoldDB" id="A0A0N0NII6"/>
<keyword evidence="4" id="KW-1185">Reference proteome</keyword>
<evidence type="ECO:0000259" key="1">
    <source>
        <dbReference type="PROSITE" id="PS50404"/>
    </source>
</evidence>
<dbReference type="PANTHER" id="PTHR43968">
    <property type="match status" value="1"/>
</dbReference>
<name>A0A0N0NII6_9EURO</name>
<dbReference type="SFLD" id="SFLDS00019">
    <property type="entry name" value="Glutathione_Transferase_(cytos"/>
    <property type="match status" value="1"/>
</dbReference>
<dbReference type="GeneID" id="28731133"/>
<dbReference type="InterPro" id="IPR004045">
    <property type="entry name" value="Glutathione_S-Trfase_N"/>
</dbReference>
<dbReference type="SFLD" id="SFLDG00358">
    <property type="entry name" value="Main_(cytGST)"/>
    <property type="match status" value="1"/>
</dbReference>
<gene>
    <name evidence="3" type="ORF">AB675_10478</name>
</gene>
<protein>
    <submittedName>
        <fullName evidence="3">Glutathione S-transferase</fullName>
    </submittedName>
</protein>
<dbReference type="InterPro" id="IPR036282">
    <property type="entry name" value="Glutathione-S-Trfase_C_sf"/>
</dbReference>
<dbReference type="Proteomes" id="UP000038010">
    <property type="component" value="Unassembled WGS sequence"/>
</dbReference>
<dbReference type="PANTHER" id="PTHR43968:SF6">
    <property type="entry name" value="GLUTATHIONE S-TRANSFERASE OMEGA"/>
    <property type="match status" value="1"/>
</dbReference>
<proteinExistence type="predicted"/>
<dbReference type="RefSeq" id="XP_017995844.1">
    <property type="nucleotide sequence ID" value="XM_018139253.1"/>
</dbReference>
<dbReference type="Gene3D" id="3.40.30.10">
    <property type="entry name" value="Glutaredoxin"/>
    <property type="match status" value="1"/>
</dbReference>
<reference evidence="3 4" key="1">
    <citation type="submission" date="2015-06" db="EMBL/GenBank/DDBJ databases">
        <title>Draft genome of the ant-associated black yeast Phialophora attae CBS 131958.</title>
        <authorList>
            <person name="Moreno L.F."/>
            <person name="Stielow B.J."/>
            <person name="de Hoog S."/>
            <person name="Vicente V.A."/>
            <person name="Weiss V.A."/>
            <person name="de Vries M."/>
            <person name="Cruz L.M."/>
            <person name="Souza E.M."/>
        </authorList>
    </citation>
    <scope>NUCLEOTIDE SEQUENCE [LARGE SCALE GENOMIC DNA]</scope>
    <source>
        <strain evidence="3 4">CBS 131958</strain>
    </source>
</reference>
<keyword evidence="3" id="KW-0808">Transferase</keyword>
<organism evidence="3 4">
    <name type="scientific">Cyphellophora attinorum</name>
    <dbReference type="NCBI Taxonomy" id="1664694"/>
    <lineage>
        <taxon>Eukaryota</taxon>
        <taxon>Fungi</taxon>
        <taxon>Dikarya</taxon>
        <taxon>Ascomycota</taxon>
        <taxon>Pezizomycotina</taxon>
        <taxon>Eurotiomycetes</taxon>
        <taxon>Chaetothyriomycetidae</taxon>
        <taxon>Chaetothyriales</taxon>
        <taxon>Cyphellophoraceae</taxon>
        <taxon>Cyphellophora</taxon>
    </lineage>
</organism>
<dbReference type="GO" id="GO:0016740">
    <property type="term" value="F:transferase activity"/>
    <property type="evidence" value="ECO:0007669"/>
    <property type="project" value="UniProtKB-KW"/>
</dbReference>
<dbReference type="CDD" id="cd00299">
    <property type="entry name" value="GST_C_family"/>
    <property type="match status" value="1"/>
</dbReference>
<dbReference type="SUPFAM" id="SSF47616">
    <property type="entry name" value="GST C-terminal domain-like"/>
    <property type="match status" value="1"/>
</dbReference>
<evidence type="ECO:0000259" key="2">
    <source>
        <dbReference type="PROSITE" id="PS50405"/>
    </source>
</evidence>
<dbReference type="SUPFAM" id="SSF52833">
    <property type="entry name" value="Thioredoxin-like"/>
    <property type="match status" value="1"/>
</dbReference>
<evidence type="ECO:0000313" key="4">
    <source>
        <dbReference type="Proteomes" id="UP000038010"/>
    </source>
</evidence>
<dbReference type="STRING" id="1664694.A0A0N0NII6"/>
<dbReference type="OrthoDB" id="249703at2759"/>
<evidence type="ECO:0000313" key="3">
    <source>
        <dbReference type="EMBL" id="KPI35881.1"/>
    </source>
</evidence>
<dbReference type="CDD" id="cd00570">
    <property type="entry name" value="GST_N_family"/>
    <property type="match status" value="1"/>
</dbReference>
<dbReference type="Gene3D" id="1.20.1050.10">
    <property type="match status" value="1"/>
</dbReference>
<dbReference type="PROSITE" id="PS50404">
    <property type="entry name" value="GST_NTER"/>
    <property type="match status" value="1"/>
</dbReference>
<dbReference type="InterPro" id="IPR010987">
    <property type="entry name" value="Glutathione-S-Trfase_C-like"/>
</dbReference>
<accession>A0A0N0NII6</accession>
<feature type="domain" description="GST C-terminal" evidence="2">
    <location>
        <begin position="84"/>
        <end position="213"/>
    </location>
</feature>